<protein>
    <submittedName>
        <fullName evidence="1">Uncharacterized protein</fullName>
    </submittedName>
</protein>
<dbReference type="EMBL" id="JAUSTO010000003">
    <property type="protein sequence ID" value="MDQ0151971.1"/>
    <property type="molecule type" value="Genomic_DNA"/>
</dbReference>
<name>A0AAE3V929_9FIRM</name>
<organism evidence="1 2">
    <name type="scientific">Moryella indoligenes</name>
    <dbReference type="NCBI Taxonomy" id="371674"/>
    <lineage>
        <taxon>Bacteria</taxon>
        <taxon>Bacillati</taxon>
        <taxon>Bacillota</taxon>
        <taxon>Clostridia</taxon>
        <taxon>Lachnospirales</taxon>
        <taxon>Lachnospiraceae</taxon>
        <taxon>Moryella</taxon>
    </lineage>
</organism>
<comment type="caution">
    <text evidence="1">The sequence shown here is derived from an EMBL/GenBank/DDBJ whole genome shotgun (WGS) entry which is preliminary data.</text>
</comment>
<dbReference type="RefSeq" id="WP_170065359.1">
    <property type="nucleotide sequence ID" value="NZ_JAUSTO010000003.1"/>
</dbReference>
<proteinExistence type="predicted"/>
<dbReference type="Proteomes" id="UP001241537">
    <property type="component" value="Unassembled WGS sequence"/>
</dbReference>
<evidence type="ECO:0000313" key="1">
    <source>
        <dbReference type="EMBL" id="MDQ0151971.1"/>
    </source>
</evidence>
<keyword evidence="2" id="KW-1185">Reference proteome</keyword>
<sequence length="49" mass="5541">MLLWQTAEAQGAAEKWFSAWIRIEEDKRGVSISETPLLSSMAFSIDVQL</sequence>
<gene>
    <name evidence="1" type="ORF">J2S20_000653</name>
</gene>
<reference evidence="1" key="1">
    <citation type="submission" date="2023-07" db="EMBL/GenBank/DDBJ databases">
        <title>Genomic Encyclopedia of Type Strains, Phase IV (KMG-IV): sequencing the most valuable type-strain genomes for metagenomic binning, comparative biology and taxonomic classification.</title>
        <authorList>
            <person name="Goeker M."/>
        </authorList>
    </citation>
    <scope>NUCLEOTIDE SEQUENCE</scope>
    <source>
        <strain evidence="1">DSM 19659</strain>
    </source>
</reference>
<dbReference type="AlphaFoldDB" id="A0AAE3V929"/>
<evidence type="ECO:0000313" key="2">
    <source>
        <dbReference type="Proteomes" id="UP001241537"/>
    </source>
</evidence>
<accession>A0AAE3V929</accession>